<organism evidence="1 2">
    <name type="scientific">Holotrichia oblita</name>
    <name type="common">Chafer beetle</name>
    <dbReference type="NCBI Taxonomy" id="644536"/>
    <lineage>
        <taxon>Eukaryota</taxon>
        <taxon>Metazoa</taxon>
        <taxon>Ecdysozoa</taxon>
        <taxon>Arthropoda</taxon>
        <taxon>Hexapoda</taxon>
        <taxon>Insecta</taxon>
        <taxon>Pterygota</taxon>
        <taxon>Neoptera</taxon>
        <taxon>Endopterygota</taxon>
        <taxon>Coleoptera</taxon>
        <taxon>Polyphaga</taxon>
        <taxon>Scarabaeiformia</taxon>
        <taxon>Scarabaeidae</taxon>
        <taxon>Melolonthinae</taxon>
        <taxon>Holotrichia</taxon>
    </lineage>
</organism>
<dbReference type="Proteomes" id="UP001056778">
    <property type="component" value="Chromosome 3"/>
</dbReference>
<dbReference type="EMBL" id="CM043017">
    <property type="protein sequence ID" value="KAI4466248.1"/>
    <property type="molecule type" value="Genomic_DNA"/>
</dbReference>
<comment type="caution">
    <text evidence="1">The sequence shown here is derived from an EMBL/GenBank/DDBJ whole genome shotgun (WGS) entry which is preliminary data.</text>
</comment>
<gene>
    <name evidence="1" type="ORF">MML48_3g00007176</name>
</gene>
<evidence type="ECO:0000313" key="1">
    <source>
        <dbReference type="EMBL" id="KAI4466248.1"/>
    </source>
</evidence>
<keyword evidence="2" id="KW-1185">Reference proteome</keyword>
<accession>A0ACB9THJ3</accession>
<evidence type="ECO:0000313" key="2">
    <source>
        <dbReference type="Proteomes" id="UP001056778"/>
    </source>
</evidence>
<reference evidence="1" key="1">
    <citation type="submission" date="2022-04" db="EMBL/GenBank/DDBJ databases">
        <title>Chromosome-scale genome assembly of Holotrichia oblita Faldermann.</title>
        <authorList>
            <person name="Rongchong L."/>
        </authorList>
    </citation>
    <scope>NUCLEOTIDE SEQUENCE</scope>
    <source>
        <strain evidence="1">81SQS9</strain>
    </source>
</reference>
<sequence length="158" mass="18209">MSIVSTSNWSLTSRLSILALSTKMATNKRKLFSIEEKSAIIARLESGDSNITICNEYNLSHSTVTTIWGNRDKIKAAFNDNLLNKKKMRQSVRKDVEIALLRWFKDKRSKGIPINGPLLQQKADKFGRLLNKENYKCSESWIKRFRARNNIVAGKNFW</sequence>
<protein>
    <submittedName>
        <fullName evidence="1">Uncharacterized protein</fullName>
    </submittedName>
</protein>
<proteinExistence type="predicted"/>
<name>A0ACB9THJ3_HOLOL</name>